<dbReference type="PANTHER" id="PTHR32089">
    <property type="entry name" value="METHYL-ACCEPTING CHEMOTAXIS PROTEIN MCPB"/>
    <property type="match status" value="1"/>
</dbReference>
<dbReference type="GO" id="GO:0007165">
    <property type="term" value="P:signal transduction"/>
    <property type="evidence" value="ECO:0007669"/>
    <property type="project" value="UniProtKB-KW"/>
</dbReference>
<proteinExistence type="inferred from homology"/>
<dbReference type="Proteomes" id="UP000471031">
    <property type="component" value="Unassembled WGS sequence"/>
</dbReference>
<evidence type="ECO:0000256" key="2">
    <source>
        <dbReference type="ARBA" id="ARBA00022475"/>
    </source>
</evidence>
<dbReference type="Gene3D" id="3.30.450.20">
    <property type="entry name" value="PAS domain"/>
    <property type="match status" value="1"/>
</dbReference>
<dbReference type="Gene3D" id="1.10.287.950">
    <property type="entry name" value="Methyl-accepting chemotaxis protein"/>
    <property type="match status" value="1"/>
</dbReference>
<dbReference type="SUPFAM" id="SSF103190">
    <property type="entry name" value="Sensory domain-like"/>
    <property type="match status" value="1"/>
</dbReference>
<feature type="transmembrane region" description="Helical" evidence="10">
    <location>
        <begin position="296"/>
        <end position="315"/>
    </location>
</feature>
<keyword evidence="2" id="KW-1003">Cell membrane</keyword>
<evidence type="ECO:0000256" key="6">
    <source>
        <dbReference type="ARBA" id="ARBA00023136"/>
    </source>
</evidence>
<name>A0A845LGA4_HELGE</name>
<evidence type="ECO:0000313" key="14">
    <source>
        <dbReference type="Proteomes" id="UP000471031"/>
    </source>
</evidence>
<evidence type="ECO:0000256" key="10">
    <source>
        <dbReference type="SAM" id="Phobius"/>
    </source>
</evidence>
<dbReference type="CDD" id="cd12912">
    <property type="entry name" value="PDC2_MCP_like"/>
    <property type="match status" value="1"/>
</dbReference>
<feature type="domain" description="HAMP" evidence="12">
    <location>
        <begin position="317"/>
        <end position="374"/>
    </location>
</feature>
<evidence type="ECO:0000256" key="8">
    <source>
        <dbReference type="ARBA" id="ARBA00029447"/>
    </source>
</evidence>
<evidence type="ECO:0008006" key="15">
    <source>
        <dbReference type="Google" id="ProtNLM"/>
    </source>
</evidence>
<dbReference type="InterPro" id="IPR029151">
    <property type="entry name" value="Sensor-like_sf"/>
</dbReference>
<dbReference type="EMBL" id="WXEX01000004">
    <property type="protein sequence ID" value="MZP42513.1"/>
    <property type="molecule type" value="Genomic_DNA"/>
</dbReference>
<keyword evidence="7 9" id="KW-0807">Transducer</keyword>
<dbReference type="SUPFAM" id="SSF58104">
    <property type="entry name" value="Methyl-accepting chemotaxis protein (MCP) signaling domain"/>
    <property type="match status" value="1"/>
</dbReference>
<evidence type="ECO:0000256" key="1">
    <source>
        <dbReference type="ARBA" id="ARBA00004651"/>
    </source>
</evidence>
<keyword evidence="4 10" id="KW-0812">Transmembrane</keyword>
<evidence type="ECO:0000256" key="3">
    <source>
        <dbReference type="ARBA" id="ARBA00022500"/>
    </source>
</evidence>
<dbReference type="AlphaFoldDB" id="A0A845LGA4"/>
<dbReference type="GO" id="GO:0006935">
    <property type="term" value="P:chemotaxis"/>
    <property type="evidence" value="ECO:0007669"/>
    <property type="project" value="UniProtKB-KW"/>
</dbReference>
<evidence type="ECO:0000256" key="9">
    <source>
        <dbReference type="PROSITE-ProRule" id="PRU00284"/>
    </source>
</evidence>
<keyword evidence="3" id="KW-0145">Chemotaxis</keyword>
<dbReference type="GO" id="GO:0005886">
    <property type="term" value="C:plasma membrane"/>
    <property type="evidence" value="ECO:0007669"/>
    <property type="project" value="UniProtKB-SubCell"/>
</dbReference>
<dbReference type="InterPro" id="IPR033479">
    <property type="entry name" value="dCache_1"/>
</dbReference>
<keyword evidence="14" id="KW-1185">Reference proteome</keyword>
<evidence type="ECO:0000256" key="4">
    <source>
        <dbReference type="ARBA" id="ARBA00022692"/>
    </source>
</evidence>
<gene>
    <name evidence="13" type="ORF">GTO89_05595</name>
</gene>
<feature type="domain" description="Methyl-accepting transducer" evidence="11">
    <location>
        <begin position="393"/>
        <end position="637"/>
    </location>
</feature>
<comment type="similarity">
    <text evidence="8">Belongs to the methyl-accepting chemotaxis (MCP) protein family.</text>
</comment>
<organism evidence="13 14">
    <name type="scientific">Heliomicrobium gestii</name>
    <name type="common">Heliobacterium gestii</name>
    <dbReference type="NCBI Taxonomy" id="2699"/>
    <lineage>
        <taxon>Bacteria</taxon>
        <taxon>Bacillati</taxon>
        <taxon>Bacillota</taxon>
        <taxon>Clostridia</taxon>
        <taxon>Eubacteriales</taxon>
        <taxon>Heliobacteriaceae</taxon>
        <taxon>Heliomicrobium</taxon>
    </lineage>
</organism>
<evidence type="ECO:0000256" key="5">
    <source>
        <dbReference type="ARBA" id="ARBA00022989"/>
    </source>
</evidence>
<dbReference type="InterPro" id="IPR004089">
    <property type="entry name" value="MCPsignal_dom"/>
</dbReference>
<evidence type="ECO:0000259" key="11">
    <source>
        <dbReference type="PROSITE" id="PS50111"/>
    </source>
</evidence>
<dbReference type="Pfam" id="PF02743">
    <property type="entry name" value="dCache_1"/>
    <property type="match status" value="1"/>
</dbReference>
<dbReference type="PANTHER" id="PTHR32089:SF112">
    <property type="entry name" value="LYSOZYME-LIKE PROTEIN-RELATED"/>
    <property type="match status" value="1"/>
</dbReference>
<dbReference type="Pfam" id="PF00015">
    <property type="entry name" value="MCPsignal"/>
    <property type="match status" value="1"/>
</dbReference>
<dbReference type="SMART" id="SM00283">
    <property type="entry name" value="MA"/>
    <property type="match status" value="1"/>
</dbReference>
<evidence type="ECO:0000313" key="13">
    <source>
        <dbReference type="EMBL" id="MZP42513.1"/>
    </source>
</evidence>
<dbReference type="PROSITE" id="PS50111">
    <property type="entry name" value="CHEMOTAXIS_TRANSDUC_2"/>
    <property type="match status" value="1"/>
</dbReference>
<keyword evidence="5 10" id="KW-1133">Transmembrane helix</keyword>
<sequence length="680" mass="73241">MTIRNKIILVMTVVIAITATMFGFLSYEKSEDMLISQIRRDIIEIANIQSGGITRVTNGLTLQVELVAARQSVKDLVKPETLAGSQEELKRKSDNESAWLREFVKSSNGVEHILITDGKGKIIADSDPKLIGISVGDRGYFKQVLSSGRSVLSEPVKSKSTGKVAIAFVAPIKDDNGSVLGVVAFGVFAESLGSDLSNLRFIDSDGAYGFILDGMGRLVTHPDSQLLGEPSPVSELAQIAQTNASSPNVSTGYLQYRKDGILKLAAYSYIPKLQWTVALTGNVADMEKPLRNMGSYILLLAVILIGLAGAVAWLASRWLTSPVVALTEIIDKTATLDFTRMGASYGKLSGKKDETGRMAQSMEAMREALMGISRQIAGASAQIHAIAQTVRHKTDCLTGKTDRVAEESMVLSSGMQELAATTEEVNASTSELEQAVRVVASKATDGATLSMEIDRRADHLEASSRQSREEAHSVYSEVRGELEKAIEESKKVAKINLLAQTILEITEQTNLLALNAAIEAARAGDSGRGFGVVAEEIRKLAEQSSRTVADIREIVNSVNTSVGHLSSSSETILRFFDGRVLADYEHLIQVGVRYRDDASLIKGLMAEFSSMAVQLEATVSDIANAINEFTVTVSAVAQGAEQISLQIGSIDNELVEIRKTTETSARSAETLESVVGQFKL</sequence>
<protein>
    <recommendedName>
        <fullName evidence="15">Methyl-accepting chemotaxis protein</fullName>
    </recommendedName>
</protein>
<dbReference type="OrthoDB" id="5449717at2"/>
<evidence type="ECO:0000256" key="7">
    <source>
        <dbReference type="ARBA" id="ARBA00023224"/>
    </source>
</evidence>
<dbReference type="Gene3D" id="1.10.8.500">
    <property type="entry name" value="HAMP domain in histidine kinase"/>
    <property type="match status" value="1"/>
</dbReference>
<comment type="caution">
    <text evidence="13">The sequence shown here is derived from an EMBL/GenBank/DDBJ whole genome shotgun (WGS) entry which is preliminary data.</text>
</comment>
<keyword evidence="6 10" id="KW-0472">Membrane</keyword>
<reference evidence="13 14" key="1">
    <citation type="submission" date="2020-01" db="EMBL/GenBank/DDBJ databases">
        <title>Whole genome sequence of Heliobacterium gestii DSM 11169.</title>
        <authorList>
            <person name="Kyndt J.A."/>
            <person name="Meyer T.E."/>
        </authorList>
    </citation>
    <scope>NUCLEOTIDE SEQUENCE [LARGE SCALE GENOMIC DNA]</scope>
    <source>
        <strain evidence="13 14">DSM 11169</strain>
    </source>
</reference>
<dbReference type="CDD" id="cd12914">
    <property type="entry name" value="PDC1_DGC_like"/>
    <property type="match status" value="1"/>
</dbReference>
<evidence type="ECO:0000259" key="12">
    <source>
        <dbReference type="PROSITE" id="PS50885"/>
    </source>
</evidence>
<dbReference type="InterPro" id="IPR003660">
    <property type="entry name" value="HAMP_dom"/>
</dbReference>
<accession>A0A845LGA4</accession>
<dbReference type="PROSITE" id="PS50885">
    <property type="entry name" value="HAMP"/>
    <property type="match status" value="1"/>
</dbReference>
<feature type="transmembrane region" description="Helical" evidence="10">
    <location>
        <begin position="6"/>
        <end position="27"/>
    </location>
</feature>
<comment type="subcellular location">
    <subcellularLocation>
        <location evidence="1">Cell membrane</location>
        <topology evidence="1">Multi-pass membrane protein</topology>
    </subcellularLocation>
</comment>